<feature type="region of interest" description="Disordered" evidence="1">
    <location>
        <begin position="1"/>
        <end position="23"/>
    </location>
</feature>
<sequence length="171" mass="19153">MRLALPTSPPSLPTSTSSRGGVGLTLTKSTSVGGWECLKALHNDSDSSVTWSDKVICRNGYTKQQMSSIEHNWNISAEMSLGTGELIKLITQLQFSLRAEYGGRSIHTEQEDWTEAREEDESIQVTPEPKKNLYIWQYHLGIGQEPVLFCRDIHFTKENNPPDRIPLAPVP</sequence>
<dbReference type="Proteomes" id="UP000827986">
    <property type="component" value="Unassembled WGS sequence"/>
</dbReference>
<comment type="caution">
    <text evidence="2">The sequence shown here is derived from an EMBL/GenBank/DDBJ whole genome shotgun (WGS) entry which is preliminary data.</text>
</comment>
<reference evidence="2" key="1">
    <citation type="submission" date="2021-09" db="EMBL/GenBank/DDBJ databases">
        <title>The genome of Mauremys mutica provides insights into the evolution of semi-aquatic lifestyle.</title>
        <authorList>
            <person name="Gong S."/>
            <person name="Gao Y."/>
        </authorList>
    </citation>
    <scope>NUCLEOTIDE SEQUENCE</scope>
    <source>
        <strain evidence="2">MM-2020</strain>
        <tissue evidence="2">Muscle</tissue>
    </source>
</reference>
<name>A0A9D3XLP3_9SAUR</name>
<organism evidence="2 3">
    <name type="scientific">Mauremys mutica</name>
    <name type="common">yellowpond turtle</name>
    <dbReference type="NCBI Taxonomy" id="74926"/>
    <lineage>
        <taxon>Eukaryota</taxon>
        <taxon>Metazoa</taxon>
        <taxon>Chordata</taxon>
        <taxon>Craniata</taxon>
        <taxon>Vertebrata</taxon>
        <taxon>Euteleostomi</taxon>
        <taxon>Archelosauria</taxon>
        <taxon>Testudinata</taxon>
        <taxon>Testudines</taxon>
        <taxon>Cryptodira</taxon>
        <taxon>Durocryptodira</taxon>
        <taxon>Testudinoidea</taxon>
        <taxon>Geoemydidae</taxon>
        <taxon>Geoemydinae</taxon>
        <taxon>Mauremys</taxon>
    </lineage>
</organism>
<gene>
    <name evidence="2" type="ORF">KIL84_009880</name>
</gene>
<evidence type="ECO:0000313" key="3">
    <source>
        <dbReference type="Proteomes" id="UP000827986"/>
    </source>
</evidence>
<protein>
    <submittedName>
        <fullName evidence="2">Uncharacterized protein</fullName>
    </submittedName>
</protein>
<accession>A0A9D3XLP3</accession>
<dbReference type="EMBL" id="JAHDVG010000467">
    <property type="protein sequence ID" value="KAH1182126.1"/>
    <property type="molecule type" value="Genomic_DNA"/>
</dbReference>
<evidence type="ECO:0000256" key="1">
    <source>
        <dbReference type="SAM" id="MobiDB-lite"/>
    </source>
</evidence>
<dbReference type="AlphaFoldDB" id="A0A9D3XLP3"/>
<keyword evidence="3" id="KW-1185">Reference proteome</keyword>
<evidence type="ECO:0000313" key="2">
    <source>
        <dbReference type="EMBL" id="KAH1182126.1"/>
    </source>
</evidence>
<proteinExistence type="predicted"/>